<dbReference type="EMBL" id="JNFH02000003">
    <property type="protein sequence ID" value="KDS90757.1"/>
    <property type="molecule type" value="Genomic_DNA"/>
</dbReference>
<evidence type="ECO:0000313" key="2">
    <source>
        <dbReference type="EMBL" id="KDS90757.1"/>
    </source>
</evidence>
<proteinExistence type="predicted"/>
<name>A0A081ETL9_9EURY</name>
<feature type="transmembrane region" description="Helical" evidence="1">
    <location>
        <begin position="12"/>
        <end position="38"/>
    </location>
</feature>
<keyword evidence="1" id="KW-1133">Transmembrane helix</keyword>
<evidence type="ECO:0000256" key="1">
    <source>
        <dbReference type="SAM" id="Phobius"/>
    </source>
</evidence>
<feature type="transmembrane region" description="Helical" evidence="1">
    <location>
        <begin position="83"/>
        <end position="102"/>
    </location>
</feature>
<protein>
    <submittedName>
        <fullName evidence="2">Uncharacterized protein</fullName>
    </submittedName>
</protein>
<evidence type="ECO:0000313" key="3">
    <source>
        <dbReference type="Proteomes" id="UP000053331"/>
    </source>
</evidence>
<reference evidence="2 3" key="1">
    <citation type="journal article" date="2015" name="Genome Announc.">
        <title>Draft genome sequence of a Halorubrum H3 strain isolated from the burlinskoye salt lake (Altai Krai, Russia).</title>
        <authorList>
            <person name="Rozanov A.S."/>
            <person name="Bryanskaya A.V."/>
            <person name="Malup T.K."/>
            <person name="Kotenko A.V."/>
            <person name="Peltek S.E."/>
        </authorList>
    </citation>
    <scope>NUCLEOTIDE SEQUENCE [LARGE SCALE GENOMIC DNA]</scope>
    <source>
        <strain evidence="2 3">H3</strain>
    </source>
</reference>
<dbReference type="AlphaFoldDB" id="A0A081ETL9"/>
<dbReference type="Proteomes" id="UP000053331">
    <property type="component" value="Unassembled WGS sequence"/>
</dbReference>
<keyword evidence="3" id="KW-1185">Reference proteome</keyword>
<gene>
    <name evidence="2" type="ORF">FK85_10575</name>
</gene>
<comment type="caution">
    <text evidence="2">The sequence shown here is derived from an EMBL/GenBank/DDBJ whole genome shotgun (WGS) entry which is preliminary data.</text>
</comment>
<keyword evidence="1" id="KW-0812">Transmembrane</keyword>
<organism evidence="2 3">
    <name type="scientific">Halorubrum saccharovorum</name>
    <dbReference type="NCBI Taxonomy" id="2248"/>
    <lineage>
        <taxon>Archaea</taxon>
        <taxon>Methanobacteriati</taxon>
        <taxon>Methanobacteriota</taxon>
        <taxon>Stenosarchaea group</taxon>
        <taxon>Halobacteria</taxon>
        <taxon>Halobacteriales</taxon>
        <taxon>Haloferacaceae</taxon>
        <taxon>Halorubrum</taxon>
    </lineage>
</organism>
<accession>A0A081ETL9</accession>
<sequence>MLLLQLDATGTAPLIALGVLVLSVISVALSLTIAIVLVRGYRRGPSHRGMLWLAVGLIFLITVPELLRVGLPTATDIGAVGRSILVSGCELFGLGTILWIVYGGGIR</sequence>
<keyword evidence="1" id="KW-0472">Membrane</keyword>
<feature type="transmembrane region" description="Helical" evidence="1">
    <location>
        <begin position="50"/>
        <end position="71"/>
    </location>
</feature>
<dbReference type="OrthoDB" id="328092at2157"/>